<organism evidence="1 2">
    <name type="scientific">Lactococcus lactis subsp. lactis</name>
    <name type="common">Streptococcus lactis</name>
    <dbReference type="NCBI Taxonomy" id="1360"/>
    <lineage>
        <taxon>Bacteria</taxon>
        <taxon>Bacillati</taxon>
        <taxon>Bacillota</taxon>
        <taxon>Bacilli</taxon>
        <taxon>Lactobacillales</taxon>
        <taxon>Streptococcaceae</taxon>
        <taxon>Lactococcus</taxon>
    </lineage>
</organism>
<name>A0A1V0NHJ1_LACLL</name>
<dbReference type="RefSeq" id="WP_043991155.1">
    <property type="nucleotide sequence ID" value="NZ_CAKMCT010000011.1"/>
</dbReference>
<sequence length="90" mass="10176">MFIFYVIVAALIWAGVSYWLHKNKPLKNAGEVQQVYLIITSISVIIIALIILVFLIYMMVSSKSLDNLSWAIICILVIAVAALFFKENKI</sequence>
<dbReference type="AlphaFoldDB" id="A0A1V0NHJ1"/>
<proteinExistence type="predicted"/>
<dbReference type="Proteomes" id="UP000192085">
    <property type="component" value="Chromosome"/>
</dbReference>
<reference evidence="1 2" key="1">
    <citation type="journal article" date="2017" name="BMC Genomics">
        <title>Comparative and functional genomics of the Lactococcus lactis taxon; insights into evolution and niche adaptation.</title>
        <authorList>
            <person name="Kelleher P."/>
            <person name="Bottacini F."/>
            <person name="Mahony J."/>
            <person name="Kilcawley K.N."/>
            <person name="van Sinderen D."/>
        </authorList>
    </citation>
    <scope>NUCLEOTIDE SEQUENCE [LARGE SCALE GENOMIC DNA]</scope>
    <source>
        <strain evidence="1 2">275</strain>
    </source>
</reference>
<evidence type="ECO:0000313" key="2">
    <source>
        <dbReference type="Proteomes" id="UP000192085"/>
    </source>
</evidence>
<protein>
    <submittedName>
        <fullName evidence="1">Prophage protein</fullName>
    </submittedName>
</protein>
<dbReference type="EMBL" id="CP015897">
    <property type="protein sequence ID" value="ARD99402.1"/>
    <property type="molecule type" value="Genomic_DNA"/>
</dbReference>
<gene>
    <name evidence="1" type="ORF">LL275_1775</name>
</gene>
<evidence type="ECO:0000313" key="1">
    <source>
        <dbReference type="EMBL" id="ARD99402.1"/>
    </source>
</evidence>
<accession>A0A1V0NHJ1</accession>